<keyword evidence="1" id="KW-0472">Membrane</keyword>
<keyword evidence="1" id="KW-0812">Transmembrane</keyword>
<dbReference type="EMBL" id="KQ976500">
    <property type="protein sequence ID" value="KYM83148.1"/>
    <property type="molecule type" value="Genomic_DNA"/>
</dbReference>
<gene>
    <name evidence="2" type="ORF">ALC53_06415</name>
</gene>
<protein>
    <submittedName>
        <fullName evidence="2">Uncharacterized protein</fullName>
    </submittedName>
</protein>
<proteinExistence type="predicted"/>
<evidence type="ECO:0000313" key="3">
    <source>
        <dbReference type="Proteomes" id="UP000078540"/>
    </source>
</evidence>
<name>A0A195BEZ5_9HYME</name>
<keyword evidence="1" id="KW-1133">Transmembrane helix</keyword>
<evidence type="ECO:0000313" key="2">
    <source>
        <dbReference type="EMBL" id="KYM83148.1"/>
    </source>
</evidence>
<dbReference type="Proteomes" id="UP000078540">
    <property type="component" value="Unassembled WGS sequence"/>
</dbReference>
<dbReference type="AlphaFoldDB" id="A0A195BEZ5"/>
<organism evidence="2 3">
    <name type="scientific">Atta colombica</name>
    <dbReference type="NCBI Taxonomy" id="520822"/>
    <lineage>
        <taxon>Eukaryota</taxon>
        <taxon>Metazoa</taxon>
        <taxon>Ecdysozoa</taxon>
        <taxon>Arthropoda</taxon>
        <taxon>Hexapoda</taxon>
        <taxon>Insecta</taxon>
        <taxon>Pterygota</taxon>
        <taxon>Neoptera</taxon>
        <taxon>Endopterygota</taxon>
        <taxon>Hymenoptera</taxon>
        <taxon>Apocrita</taxon>
        <taxon>Aculeata</taxon>
        <taxon>Formicoidea</taxon>
        <taxon>Formicidae</taxon>
        <taxon>Myrmicinae</taxon>
        <taxon>Atta</taxon>
    </lineage>
</organism>
<accession>A0A195BEZ5</accession>
<feature type="transmembrane region" description="Helical" evidence="1">
    <location>
        <begin position="20"/>
        <end position="39"/>
    </location>
</feature>
<sequence length="59" mass="7005">MRENGREKYAGMSQKRHDRVLESAMSVMLTNAGFILLFYDLNAVRRQNFKYKTSSRMRT</sequence>
<evidence type="ECO:0000256" key="1">
    <source>
        <dbReference type="SAM" id="Phobius"/>
    </source>
</evidence>
<reference evidence="2 3" key="1">
    <citation type="submission" date="2015-09" db="EMBL/GenBank/DDBJ databases">
        <title>Atta colombica WGS genome.</title>
        <authorList>
            <person name="Nygaard S."/>
            <person name="Hu H."/>
            <person name="Boomsma J."/>
            <person name="Zhang G."/>
        </authorList>
    </citation>
    <scope>NUCLEOTIDE SEQUENCE [LARGE SCALE GENOMIC DNA]</scope>
    <source>
        <strain evidence="2">Treedump-2</strain>
        <tissue evidence="2">Whole body</tissue>
    </source>
</reference>
<keyword evidence="3" id="KW-1185">Reference proteome</keyword>